<evidence type="ECO:0000313" key="7">
    <source>
        <dbReference type="Proteomes" id="UP000664859"/>
    </source>
</evidence>
<dbReference type="Pfam" id="PF09766">
    <property type="entry name" value="FmiP_Thoc5"/>
    <property type="match status" value="1"/>
</dbReference>
<gene>
    <name evidence="6" type="ORF">JKP88DRAFT_331895</name>
</gene>
<evidence type="ECO:0000256" key="3">
    <source>
        <dbReference type="ARBA" id="ARBA00023242"/>
    </source>
</evidence>
<organism evidence="6 7">
    <name type="scientific">Tribonema minus</name>
    <dbReference type="NCBI Taxonomy" id="303371"/>
    <lineage>
        <taxon>Eukaryota</taxon>
        <taxon>Sar</taxon>
        <taxon>Stramenopiles</taxon>
        <taxon>Ochrophyta</taxon>
        <taxon>PX clade</taxon>
        <taxon>Xanthophyceae</taxon>
        <taxon>Tribonematales</taxon>
        <taxon>Tribonemataceae</taxon>
        <taxon>Tribonema</taxon>
    </lineage>
</organism>
<protein>
    <submittedName>
        <fullName evidence="6">Fms-interacting protein-domain-containing protein</fullName>
    </submittedName>
</protein>
<feature type="region of interest" description="Disordered" evidence="5">
    <location>
        <begin position="509"/>
        <end position="572"/>
    </location>
</feature>
<comment type="similarity">
    <text evidence="2">Belongs to the THOC5 family.</text>
</comment>
<dbReference type="GO" id="GO:0003729">
    <property type="term" value="F:mRNA binding"/>
    <property type="evidence" value="ECO:0007669"/>
    <property type="project" value="TreeGrafter"/>
</dbReference>
<feature type="compositionally biased region" description="Pro residues" evidence="5">
    <location>
        <begin position="276"/>
        <end position="286"/>
    </location>
</feature>
<evidence type="ECO:0000256" key="5">
    <source>
        <dbReference type="SAM" id="MobiDB-lite"/>
    </source>
</evidence>
<keyword evidence="3" id="KW-0539">Nucleus</keyword>
<feature type="region of interest" description="Disordered" evidence="5">
    <location>
        <begin position="258"/>
        <end position="310"/>
    </location>
</feature>
<dbReference type="EMBL" id="JAFCMP010000523">
    <property type="protein sequence ID" value="KAG5177663.1"/>
    <property type="molecule type" value="Genomic_DNA"/>
</dbReference>
<dbReference type="AlphaFoldDB" id="A0A835YW19"/>
<dbReference type="PANTHER" id="PTHR13375:SF3">
    <property type="entry name" value="THO COMPLEX SUBUNIT 5 HOMOLOG"/>
    <property type="match status" value="1"/>
</dbReference>
<reference evidence="6" key="1">
    <citation type="submission" date="2021-02" db="EMBL/GenBank/DDBJ databases">
        <title>First Annotated Genome of the Yellow-green Alga Tribonema minus.</title>
        <authorList>
            <person name="Mahan K.M."/>
        </authorList>
    </citation>
    <scope>NUCLEOTIDE SEQUENCE</scope>
    <source>
        <strain evidence="6">UTEX B ZZ1240</strain>
    </source>
</reference>
<name>A0A835YW19_9STRA</name>
<keyword evidence="7" id="KW-1185">Reference proteome</keyword>
<evidence type="ECO:0000256" key="2">
    <source>
        <dbReference type="ARBA" id="ARBA00008044"/>
    </source>
</evidence>
<accession>A0A835YW19</accession>
<evidence type="ECO:0000313" key="6">
    <source>
        <dbReference type="EMBL" id="KAG5177663.1"/>
    </source>
</evidence>
<comment type="caution">
    <text evidence="6">The sequence shown here is derived from an EMBL/GenBank/DDBJ whole genome shotgun (WGS) entry which is preliminary data.</text>
</comment>
<dbReference type="GO" id="GO:0000445">
    <property type="term" value="C:THO complex part of transcription export complex"/>
    <property type="evidence" value="ECO:0007669"/>
    <property type="project" value="TreeGrafter"/>
</dbReference>
<evidence type="ECO:0000256" key="1">
    <source>
        <dbReference type="ARBA" id="ARBA00004123"/>
    </source>
</evidence>
<feature type="coiled-coil region" evidence="4">
    <location>
        <begin position="148"/>
        <end position="175"/>
    </location>
</feature>
<dbReference type="Proteomes" id="UP000664859">
    <property type="component" value="Unassembled WGS sequence"/>
</dbReference>
<comment type="subcellular location">
    <subcellularLocation>
        <location evidence="1">Nucleus</location>
    </subcellularLocation>
</comment>
<evidence type="ECO:0000256" key="4">
    <source>
        <dbReference type="SAM" id="Coils"/>
    </source>
</evidence>
<sequence length="719" mass="76140">MDPTVARYQRVQEGFEVAVKNVMAEFKKQSPSCAHIKDPSDALRKELTDATLMLVVERRRELDGVHLQLQNLLYERDHLLREIQLCRDHPTPQLDKMARDEGAPILPSMDDAVSADAHANHQEHPSAARSPHAHMHAAAAAAAHSQILKGELTARDKMTRQLRELQERARAQAASVAEQQRWLAGLPRALAALEDASKPLQAYMRSGKSERRALQHRAADLPKPLFTLFCQLEAYAFSYGLKQNLSVTIVPEVQYTSGEEAAQRHGSPRTPGATPTEPPAPSPPPSSSAKRRKHHHDTSPTRGNGRDATNNGAATAAVVAAAPPPPPLLNDLITCAAGAVELRVGSGNGGSAAAPAAVVRFQYMPRLALVVVAVPQGPDHVLSELFPGDDGLRTPNLVNHMMYGARVGAAGVFEYPADVPARPYRWAQWLAGFHFNAPEWELRAPLEPSTRAVVGRVRARVTSRAALEAQLQQLKAGTLPAPAPSLAAQFPPAAAGTPRAVANWQEVAPTPHHTPLPSPAAAALATASAARGSPSPMDVDDSEAAAASRPLSIRAPPQPQPAAARRASTPSELAAAATGRRAFACRLRAGGAEVAARIKVHPDYPLVAPAFKLRASGRRGSGGSGGAAVAAADLDAVEAEVNAHCAELMGRDVRTWDALLTHQLLRACACLEALAAGGAAASVAGGAAAAADGGVRARRGRARMPRLHYDALTEAFIHR</sequence>
<dbReference type="GO" id="GO:0006406">
    <property type="term" value="P:mRNA export from nucleus"/>
    <property type="evidence" value="ECO:0007669"/>
    <property type="project" value="TreeGrafter"/>
</dbReference>
<dbReference type="PANTHER" id="PTHR13375">
    <property type="entry name" value="FMS INTERACTING PROTEIN"/>
    <property type="match status" value="1"/>
</dbReference>
<feature type="compositionally biased region" description="Low complexity" evidence="5">
    <location>
        <begin position="519"/>
        <end position="530"/>
    </location>
</feature>
<proteinExistence type="inferred from homology"/>
<dbReference type="InterPro" id="IPR019163">
    <property type="entry name" value="THO_Thoc5"/>
</dbReference>
<keyword evidence="4" id="KW-0175">Coiled coil</keyword>
<dbReference type="OrthoDB" id="20582at2759"/>